<dbReference type="RefSeq" id="WP_108310229.1">
    <property type="nucleotide sequence ID" value="NZ_CP020921.1"/>
</dbReference>
<dbReference type="CDD" id="cd00331">
    <property type="entry name" value="IGPS"/>
    <property type="match status" value="1"/>
</dbReference>
<evidence type="ECO:0000256" key="1">
    <source>
        <dbReference type="ARBA" id="ARBA00001633"/>
    </source>
</evidence>
<dbReference type="InterPro" id="IPR013798">
    <property type="entry name" value="Indole-3-glycerol_P_synth_dom"/>
</dbReference>
<dbReference type="Pfam" id="PF00218">
    <property type="entry name" value="IGPS"/>
    <property type="match status" value="1"/>
</dbReference>
<dbReference type="AlphaFoldDB" id="A0A2R4W319"/>
<evidence type="ECO:0000256" key="5">
    <source>
        <dbReference type="ARBA" id="ARBA00022793"/>
    </source>
</evidence>
<evidence type="ECO:0000313" key="10">
    <source>
        <dbReference type="EMBL" id="AWB11130.1"/>
    </source>
</evidence>
<dbReference type="PANTHER" id="PTHR22854">
    <property type="entry name" value="TRYPTOPHAN BIOSYNTHESIS PROTEIN"/>
    <property type="match status" value="1"/>
</dbReference>
<name>A0A2R4W319_THEAF</name>
<evidence type="ECO:0000256" key="4">
    <source>
        <dbReference type="ARBA" id="ARBA00022605"/>
    </source>
</evidence>
<evidence type="ECO:0000313" key="11">
    <source>
        <dbReference type="Proteomes" id="UP000244792"/>
    </source>
</evidence>
<dbReference type="GO" id="GO:0004425">
    <property type="term" value="F:indole-3-glycerol-phosphate synthase activity"/>
    <property type="evidence" value="ECO:0007669"/>
    <property type="project" value="UniProtKB-EC"/>
</dbReference>
<evidence type="ECO:0000256" key="8">
    <source>
        <dbReference type="ARBA" id="ARBA00023239"/>
    </source>
</evidence>
<comment type="pathway">
    <text evidence="2">Amino-acid biosynthesis; L-tryptophan biosynthesis; L-tryptophan from chorismate: step 4/5.</text>
</comment>
<reference evidence="10 11" key="1">
    <citation type="submission" date="2017-04" db="EMBL/GenBank/DDBJ databases">
        <title>Genomic insights into metabolism of Thermodesulfobium acidiphilum.</title>
        <authorList>
            <person name="Toshchakov S.V."/>
            <person name="Frolov E.N."/>
            <person name="Kublanov I.V."/>
            <person name="Samarov N.I."/>
            <person name="Novikov A."/>
            <person name="Lebedinsky A.V."/>
            <person name="Bonch-Osmolovskaya E.A."/>
            <person name="Chernyh N.A."/>
        </authorList>
    </citation>
    <scope>NUCLEOTIDE SEQUENCE [LARGE SCALE GENOMIC DNA]</scope>
    <source>
        <strain evidence="10 11">3127-1</strain>
    </source>
</reference>
<keyword evidence="7" id="KW-0057">Aromatic amino acid biosynthesis</keyword>
<dbReference type="GO" id="GO:0000162">
    <property type="term" value="P:L-tryptophan biosynthetic process"/>
    <property type="evidence" value="ECO:0007669"/>
    <property type="project" value="UniProtKB-UniPathway"/>
</dbReference>
<accession>A0A2R4W319</accession>
<organism evidence="10 11">
    <name type="scientific">Thermodesulfobium acidiphilum</name>
    <dbReference type="NCBI Taxonomy" id="1794699"/>
    <lineage>
        <taxon>Bacteria</taxon>
        <taxon>Pseudomonadati</taxon>
        <taxon>Thermodesulfobiota</taxon>
        <taxon>Thermodesulfobiia</taxon>
        <taxon>Thermodesulfobiales</taxon>
        <taxon>Thermodesulfobiaceae</taxon>
        <taxon>Thermodesulfobium</taxon>
    </lineage>
</organism>
<keyword evidence="4" id="KW-0028">Amino-acid biosynthesis</keyword>
<evidence type="ECO:0000256" key="3">
    <source>
        <dbReference type="ARBA" id="ARBA00012362"/>
    </source>
</evidence>
<dbReference type="OrthoDB" id="9804217at2"/>
<dbReference type="SUPFAM" id="SSF51366">
    <property type="entry name" value="Ribulose-phoshate binding barrel"/>
    <property type="match status" value="1"/>
</dbReference>
<feature type="domain" description="Indole-3-glycerol phosphate synthase" evidence="9">
    <location>
        <begin position="8"/>
        <end position="241"/>
    </location>
</feature>
<evidence type="ECO:0000259" key="9">
    <source>
        <dbReference type="Pfam" id="PF00218"/>
    </source>
</evidence>
<protein>
    <recommendedName>
        <fullName evidence="3">indole-3-glycerol-phosphate synthase</fullName>
        <ecNumber evidence="3">4.1.1.48</ecNumber>
    </recommendedName>
</protein>
<dbReference type="Gene3D" id="3.20.20.70">
    <property type="entry name" value="Aldolase class I"/>
    <property type="match status" value="1"/>
</dbReference>
<dbReference type="UniPathway" id="UPA00035">
    <property type="reaction ID" value="UER00043"/>
</dbReference>
<dbReference type="EMBL" id="CP020921">
    <property type="protein sequence ID" value="AWB11130.1"/>
    <property type="molecule type" value="Genomic_DNA"/>
</dbReference>
<dbReference type="InterPro" id="IPR013785">
    <property type="entry name" value="Aldolase_TIM"/>
</dbReference>
<dbReference type="InterPro" id="IPR011060">
    <property type="entry name" value="RibuloseP-bd_barrel"/>
</dbReference>
<sequence length="264" mass="30237">MNILEEVSKREIEEFNQRREFLSLLKKYGRIYPVISFSNALTPISIIGEFKPASPVKGTFIKDPKKEIRNFIDVYQNIGCKAISVLTNKRDFKGDPLYISYIKTFCNLPILYKNFILLEDQIEEAFLLGADCVLLIVSILGEKRLRDLYTFANKLGLDSLIEIHDERELQVALEIKPKIIGINNRNLKTFEVDINNTFRLSKAIPAEIKIVSESGIKSLEEIDRLLKYGISGALIGETMVNLVHKTDYLKLKNFLTNNKAKNAY</sequence>
<dbReference type="EC" id="4.1.1.48" evidence="3"/>
<dbReference type="GO" id="GO:0004640">
    <property type="term" value="F:phosphoribosylanthranilate isomerase activity"/>
    <property type="evidence" value="ECO:0007669"/>
    <property type="project" value="TreeGrafter"/>
</dbReference>
<keyword evidence="5" id="KW-0210">Decarboxylase</keyword>
<dbReference type="PANTHER" id="PTHR22854:SF2">
    <property type="entry name" value="INDOLE-3-GLYCEROL-PHOSPHATE SYNTHASE"/>
    <property type="match status" value="1"/>
</dbReference>
<dbReference type="Proteomes" id="UP000244792">
    <property type="component" value="Chromosome"/>
</dbReference>
<evidence type="ECO:0000256" key="7">
    <source>
        <dbReference type="ARBA" id="ARBA00023141"/>
    </source>
</evidence>
<keyword evidence="6" id="KW-0822">Tryptophan biosynthesis</keyword>
<comment type="catalytic activity">
    <reaction evidence="1">
        <text>1-(2-carboxyphenylamino)-1-deoxy-D-ribulose 5-phosphate + H(+) = (1S,2R)-1-C-(indol-3-yl)glycerol 3-phosphate + CO2 + H2O</text>
        <dbReference type="Rhea" id="RHEA:23476"/>
        <dbReference type="ChEBI" id="CHEBI:15377"/>
        <dbReference type="ChEBI" id="CHEBI:15378"/>
        <dbReference type="ChEBI" id="CHEBI:16526"/>
        <dbReference type="ChEBI" id="CHEBI:58613"/>
        <dbReference type="ChEBI" id="CHEBI:58866"/>
        <dbReference type="EC" id="4.1.1.48"/>
    </reaction>
</comment>
<dbReference type="KEGG" id="taci:TDSAC_1794"/>
<keyword evidence="11" id="KW-1185">Reference proteome</keyword>
<evidence type="ECO:0000256" key="2">
    <source>
        <dbReference type="ARBA" id="ARBA00004696"/>
    </source>
</evidence>
<proteinExistence type="predicted"/>
<dbReference type="InterPro" id="IPR045186">
    <property type="entry name" value="Indole-3-glycerol_P_synth"/>
</dbReference>
<keyword evidence="8" id="KW-0456">Lyase</keyword>
<evidence type="ECO:0000256" key="6">
    <source>
        <dbReference type="ARBA" id="ARBA00022822"/>
    </source>
</evidence>
<gene>
    <name evidence="10" type="ORF">TDSAC_1794</name>
</gene>